<evidence type="ECO:0000313" key="1">
    <source>
        <dbReference type="EMBL" id="KAF2100172.1"/>
    </source>
</evidence>
<dbReference type="InterPro" id="IPR006353">
    <property type="entry name" value="HAD-SF_hydro_IIA_CECR5"/>
</dbReference>
<protein>
    <submittedName>
        <fullName evidence="1">HAD superfamily hydrolase-like protein</fullName>
    </submittedName>
</protein>
<dbReference type="AlphaFoldDB" id="A0A9P4IKJ3"/>
<dbReference type="InterPro" id="IPR036412">
    <property type="entry name" value="HAD-like_sf"/>
</dbReference>
<dbReference type="NCBIfam" id="TIGR01460">
    <property type="entry name" value="HAD-SF-IIA"/>
    <property type="match status" value="1"/>
</dbReference>
<organism evidence="1 2">
    <name type="scientific">Rhizodiscina lignyota</name>
    <dbReference type="NCBI Taxonomy" id="1504668"/>
    <lineage>
        <taxon>Eukaryota</taxon>
        <taxon>Fungi</taxon>
        <taxon>Dikarya</taxon>
        <taxon>Ascomycota</taxon>
        <taxon>Pezizomycotina</taxon>
        <taxon>Dothideomycetes</taxon>
        <taxon>Pleosporomycetidae</taxon>
        <taxon>Aulographales</taxon>
        <taxon>Rhizodiscinaceae</taxon>
        <taxon>Rhizodiscina</taxon>
    </lineage>
</organism>
<dbReference type="NCBIfam" id="TIGR01456">
    <property type="entry name" value="CECR5"/>
    <property type="match status" value="1"/>
</dbReference>
<dbReference type="FunFam" id="3.40.50.1000:FF:000069">
    <property type="entry name" value="HAD-superfamily subfamily IIA hydrolase"/>
    <property type="match status" value="1"/>
</dbReference>
<dbReference type="Pfam" id="PF13344">
    <property type="entry name" value="Hydrolase_6"/>
    <property type="match status" value="1"/>
</dbReference>
<sequence length="433" mass="47582">MAAPLLDAPQSRHALRRLSSKDITKEDLMSVMGPAVVVPPTDPEGDSGALEIAASMELARREIDGFRSATASHTTSTETLVTDKFAFAFDIDGVLIRGGKVIPAAIDAMKVLNGDNRYGIKIPYIFVTNGGGKTEQERCIQLSQQLQMEVSPGQFICGHTPMRELVQKYHTVLVVGGEGEKCREVAEGYGFKDVVTPGDIIKDNEATTPFRTLTEDEYKNSRARNFAEVDIEAILVFADSRDWASDQQIILDLLMSKNHRLGSRSDTYHDAPPVFFSHNDVVWSASHDLTRLGMGALRVSLEAMYKAVTGRALQTNAFGKPQLGTFQFATRLLRQWRLETHGIDSAPDTVYFVGDTPESDIRGTNEFDSSDSSENTWYSILVRTGVYQGGTTPTFAPRATVDNVLDAVRHGIEREYRNALKKAAAAEAEEAVA</sequence>
<dbReference type="PANTHER" id="PTHR14269">
    <property type="entry name" value="CDP-DIACYLGLYCEROL--GLYCEROL-3-PHOSPHATE 3-PHOSPHATIDYLTRANSFERASE-RELATED"/>
    <property type="match status" value="1"/>
</dbReference>
<comment type="caution">
    <text evidence="1">The sequence shown here is derived from an EMBL/GenBank/DDBJ whole genome shotgun (WGS) entry which is preliminary data.</text>
</comment>
<keyword evidence="2" id="KW-1185">Reference proteome</keyword>
<evidence type="ECO:0000313" key="2">
    <source>
        <dbReference type="Proteomes" id="UP000799772"/>
    </source>
</evidence>
<dbReference type="InterPro" id="IPR023214">
    <property type="entry name" value="HAD_sf"/>
</dbReference>
<dbReference type="GO" id="GO:0046474">
    <property type="term" value="P:glycerophospholipid biosynthetic process"/>
    <property type="evidence" value="ECO:0007669"/>
    <property type="project" value="TreeGrafter"/>
</dbReference>
<proteinExistence type="predicted"/>
<dbReference type="PANTHER" id="PTHR14269:SF4">
    <property type="entry name" value="CAT EYE SYNDROME CRITICAL REGION PROTEIN 5"/>
    <property type="match status" value="1"/>
</dbReference>
<dbReference type="Gene3D" id="3.40.50.1000">
    <property type="entry name" value="HAD superfamily/HAD-like"/>
    <property type="match status" value="2"/>
</dbReference>
<name>A0A9P4IKJ3_9PEZI</name>
<reference evidence="1" key="1">
    <citation type="journal article" date="2020" name="Stud. Mycol.">
        <title>101 Dothideomycetes genomes: a test case for predicting lifestyles and emergence of pathogens.</title>
        <authorList>
            <person name="Haridas S."/>
            <person name="Albert R."/>
            <person name="Binder M."/>
            <person name="Bloem J."/>
            <person name="Labutti K."/>
            <person name="Salamov A."/>
            <person name="Andreopoulos B."/>
            <person name="Baker S."/>
            <person name="Barry K."/>
            <person name="Bills G."/>
            <person name="Bluhm B."/>
            <person name="Cannon C."/>
            <person name="Castanera R."/>
            <person name="Culley D."/>
            <person name="Daum C."/>
            <person name="Ezra D."/>
            <person name="Gonzalez J."/>
            <person name="Henrissat B."/>
            <person name="Kuo A."/>
            <person name="Liang C."/>
            <person name="Lipzen A."/>
            <person name="Lutzoni F."/>
            <person name="Magnuson J."/>
            <person name="Mondo S."/>
            <person name="Nolan M."/>
            <person name="Ohm R."/>
            <person name="Pangilinan J."/>
            <person name="Park H.-J."/>
            <person name="Ramirez L."/>
            <person name="Alfaro M."/>
            <person name="Sun H."/>
            <person name="Tritt A."/>
            <person name="Yoshinaga Y."/>
            <person name="Zwiers L.-H."/>
            <person name="Turgeon B."/>
            <person name="Goodwin S."/>
            <person name="Spatafora J."/>
            <person name="Crous P."/>
            <person name="Grigoriev I."/>
        </authorList>
    </citation>
    <scope>NUCLEOTIDE SEQUENCE</scope>
    <source>
        <strain evidence="1">CBS 133067</strain>
    </source>
</reference>
<dbReference type="SUPFAM" id="SSF56784">
    <property type="entry name" value="HAD-like"/>
    <property type="match status" value="1"/>
</dbReference>
<accession>A0A9P4IKJ3</accession>
<dbReference type="Pfam" id="PF13242">
    <property type="entry name" value="Hydrolase_like"/>
    <property type="match status" value="1"/>
</dbReference>
<keyword evidence="1" id="KW-0378">Hydrolase</keyword>
<gene>
    <name evidence="1" type="ORF">NA57DRAFT_73785</name>
</gene>
<dbReference type="EMBL" id="ML978124">
    <property type="protein sequence ID" value="KAF2100172.1"/>
    <property type="molecule type" value="Genomic_DNA"/>
</dbReference>
<dbReference type="GO" id="GO:0005739">
    <property type="term" value="C:mitochondrion"/>
    <property type="evidence" value="ECO:0007669"/>
    <property type="project" value="TreeGrafter"/>
</dbReference>
<dbReference type="InterPro" id="IPR050324">
    <property type="entry name" value="CDP-alcohol_PTase-I"/>
</dbReference>
<dbReference type="InterPro" id="IPR006357">
    <property type="entry name" value="HAD-SF_hydro_IIA"/>
</dbReference>
<dbReference type="GO" id="GO:0016787">
    <property type="term" value="F:hydrolase activity"/>
    <property type="evidence" value="ECO:0007669"/>
    <property type="project" value="UniProtKB-KW"/>
</dbReference>
<dbReference type="OrthoDB" id="10251048at2759"/>
<dbReference type="Proteomes" id="UP000799772">
    <property type="component" value="Unassembled WGS sequence"/>
</dbReference>